<evidence type="ECO:0000256" key="8">
    <source>
        <dbReference type="ARBA" id="ARBA00022723"/>
    </source>
</evidence>
<keyword evidence="14" id="KW-0449">Lipoprotein</keyword>
<dbReference type="SMART" id="SM00747">
    <property type="entry name" value="CFEM"/>
    <property type="match status" value="1"/>
</dbReference>
<evidence type="ECO:0000256" key="14">
    <source>
        <dbReference type="ARBA" id="ARBA00023288"/>
    </source>
</evidence>
<keyword evidence="9 17" id="KW-0732">Signal</keyword>
<dbReference type="PROSITE" id="PS52012">
    <property type="entry name" value="CFEM"/>
    <property type="match status" value="1"/>
</dbReference>
<reference evidence="19" key="1">
    <citation type="submission" date="2021-02" db="EMBL/GenBank/DDBJ databases">
        <title>Genome sequence Cadophora malorum strain M34.</title>
        <authorList>
            <person name="Stefanovic E."/>
            <person name="Vu D."/>
            <person name="Scully C."/>
            <person name="Dijksterhuis J."/>
            <person name="Roader J."/>
            <person name="Houbraken J."/>
        </authorList>
    </citation>
    <scope>NUCLEOTIDE SEQUENCE</scope>
    <source>
        <strain evidence="19">M34</strain>
    </source>
</reference>
<dbReference type="AlphaFoldDB" id="A0A8H7T7F6"/>
<comment type="caution">
    <text evidence="19">The sequence shown here is derived from an EMBL/GenBank/DDBJ whole genome shotgun (WGS) entry which is preliminary data.</text>
</comment>
<evidence type="ECO:0000256" key="6">
    <source>
        <dbReference type="ARBA" id="ARBA00022617"/>
    </source>
</evidence>
<feature type="disulfide bond" evidence="15">
    <location>
        <begin position="49"/>
        <end position="56"/>
    </location>
</feature>
<keyword evidence="8 15" id="KW-0479">Metal-binding</keyword>
<proteinExistence type="inferred from homology"/>
<keyword evidence="5" id="KW-0964">Secreted</keyword>
<feature type="domain" description="CFEM" evidence="18">
    <location>
        <begin position="2"/>
        <end position="119"/>
    </location>
</feature>
<comment type="similarity">
    <text evidence="3">Belongs to the RBT5 family.</text>
</comment>
<evidence type="ECO:0000256" key="15">
    <source>
        <dbReference type="PROSITE-ProRule" id="PRU01356"/>
    </source>
</evidence>
<keyword evidence="7" id="KW-0336">GPI-anchor</keyword>
<keyword evidence="20" id="KW-1185">Reference proteome</keyword>
<keyword evidence="11" id="KW-0472">Membrane</keyword>
<gene>
    <name evidence="19" type="ORF">IFR04_013180</name>
</gene>
<evidence type="ECO:0000259" key="18">
    <source>
        <dbReference type="PROSITE" id="PS52012"/>
    </source>
</evidence>
<dbReference type="InterPro" id="IPR051735">
    <property type="entry name" value="CFEM_domain"/>
</dbReference>
<evidence type="ECO:0000256" key="9">
    <source>
        <dbReference type="ARBA" id="ARBA00022729"/>
    </source>
</evidence>
<sequence length="181" mass="17560">MKLIFTLLAVASALVSLTIAQGVSGSIPSCAQPCLNQFTSNGGSTIAGCNRIDAACICSNKDFLSGIACCLVDKCNAEDQQAATDYALAFCKANQVTGLPTAVSCASTATASTGTPTSTGSAAATITNNGSSTTSGTSIDANAASTTSSGTTSTPTNAAPTNAARVGAGIMGGLAAFVALL</sequence>
<comment type="caution">
    <text evidence="15">Lacks conserved residue(s) required for the propagation of feature annotation.</text>
</comment>
<evidence type="ECO:0000313" key="20">
    <source>
        <dbReference type="Proteomes" id="UP000664132"/>
    </source>
</evidence>
<organism evidence="19 20">
    <name type="scientific">Cadophora malorum</name>
    <dbReference type="NCBI Taxonomy" id="108018"/>
    <lineage>
        <taxon>Eukaryota</taxon>
        <taxon>Fungi</taxon>
        <taxon>Dikarya</taxon>
        <taxon>Ascomycota</taxon>
        <taxon>Pezizomycotina</taxon>
        <taxon>Leotiomycetes</taxon>
        <taxon>Helotiales</taxon>
        <taxon>Ploettnerulaceae</taxon>
        <taxon>Cadophora</taxon>
    </lineage>
</organism>
<evidence type="ECO:0000256" key="3">
    <source>
        <dbReference type="ARBA" id="ARBA00010031"/>
    </source>
</evidence>
<dbReference type="EMBL" id="JAFJYH010000301">
    <property type="protein sequence ID" value="KAG4413676.1"/>
    <property type="molecule type" value="Genomic_DNA"/>
</dbReference>
<evidence type="ECO:0000256" key="16">
    <source>
        <dbReference type="SAM" id="MobiDB-lite"/>
    </source>
</evidence>
<evidence type="ECO:0000256" key="11">
    <source>
        <dbReference type="ARBA" id="ARBA00023136"/>
    </source>
</evidence>
<evidence type="ECO:0000256" key="12">
    <source>
        <dbReference type="ARBA" id="ARBA00023157"/>
    </source>
</evidence>
<evidence type="ECO:0000256" key="5">
    <source>
        <dbReference type="ARBA" id="ARBA00022525"/>
    </source>
</evidence>
<evidence type="ECO:0000256" key="2">
    <source>
        <dbReference type="ARBA" id="ARBA00004613"/>
    </source>
</evidence>
<evidence type="ECO:0000256" key="1">
    <source>
        <dbReference type="ARBA" id="ARBA00004609"/>
    </source>
</evidence>
<keyword evidence="6 15" id="KW-0349">Heme</keyword>
<keyword evidence="4" id="KW-1003">Cell membrane</keyword>
<dbReference type="OrthoDB" id="3065412at2759"/>
<keyword evidence="12 15" id="KW-1015">Disulfide bond</keyword>
<evidence type="ECO:0000256" key="4">
    <source>
        <dbReference type="ARBA" id="ARBA00022475"/>
    </source>
</evidence>
<dbReference type="Pfam" id="PF05730">
    <property type="entry name" value="CFEM"/>
    <property type="match status" value="1"/>
</dbReference>
<keyword evidence="13" id="KW-0325">Glycoprotein</keyword>
<accession>A0A8H7T7F6</accession>
<feature type="chain" id="PRO_5034637437" description="CFEM domain-containing protein" evidence="17">
    <location>
        <begin position="21"/>
        <end position="181"/>
    </location>
</feature>
<feature type="disulfide bond" evidence="15">
    <location>
        <begin position="58"/>
        <end position="91"/>
    </location>
</feature>
<dbReference type="GO" id="GO:0046872">
    <property type="term" value="F:metal ion binding"/>
    <property type="evidence" value="ECO:0007669"/>
    <property type="project" value="UniProtKB-UniRule"/>
</dbReference>
<dbReference type="GO" id="GO:0098552">
    <property type="term" value="C:side of membrane"/>
    <property type="evidence" value="ECO:0007669"/>
    <property type="project" value="UniProtKB-KW"/>
</dbReference>
<evidence type="ECO:0000313" key="19">
    <source>
        <dbReference type="EMBL" id="KAG4413676.1"/>
    </source>
</evidence>
<keyword evidence="10 15" id="KW-0408">Iron</keyword>
<dbReference type="GO" id="GO:0005576">
    <property type="term" value="C:extracellular region"/>
    <property type="evidence" value="ECO:0007669"/>
    <property type="project" value="UniProtKB-SubCell"/>
</dbReference>
<dbReference type="GO" id="GO:0005886">
    <property type="term" value="C:plasma membrane"/>
    <property type="evidence" value="ECO:0007669"/>
    <property type="project" value="UniProtKB-SubCell"/>
</dbReference>
<feature type="signal peptide" evidence="17">
    <location>
        <begin position="1"/>
        <end position="20"/>
    </location>
</feature>
<dbReference type="PANTHER" id="PTHR37928">
    <property type="entry name" value="CFEM DOMAIN PROTEIN (AFU_ORTHOLOGUE AFUA_6G14090)"/>
    <property type="match status" value="1"/>
</dbReference>
<dbReference type="InterPro" id="IPR008427">
    <property type="entry name" value="Extracellular_membr_CFEM_dom"/>
</dbReference>
<dbReference type="Proteomes" id="UP000664132">
    <property type="component" value="Unassembled WGS sequence"/>
</dbReference>
<feature type="binding site" description="axial binding residue" evidence="15">
    <location>
        <position position="53"/>
    </location>
    <ligand>
        <name>heme</name>
        <dbReference type="ChEBI" id="CHEBI:30413"/>
    </ligand>
    <ligandPart>
        <name>Fe</name>
        <dbReference type="ChEBI" id="CHEBI:18248"/>
    </ligandPart>
</feature>
<comment type="subcellular location">
    <subcellularLocation>
        <location evidence="1">Cell membrane</location>
        <topology evidence="1">Lipid-anchor</topology>
        <topology evidence="1">GPI-anchor</topology>
    </subcellularLocation>
    <subcellularLocation>
        <location evidence="2">Secreted</location>
    </subcellularLocation>
</comment>
<evidence type="ECO:0000256" key="13">
    <source>
        <dbReference type="ARBA" id="ARBA00023180"/>
    </source>
</evidence>
<evidence type="ECO:0000256" key="10">
    <source>
        <dbReference type="ARBA" id="ARBA00023004"/>
    </source>
</evidence>
<feature type="region of interest" description="Disordered" evidence="16">
    <location>
        <begin position="111"/>
        <end position="161"/>
    </location>
</feature>
<name>A0A8H7T7F6_9HELO</name>
<evidence type="ECO:0000256" key="17">
    <source>
        <dbReference type="SAM" id="SignalP"/>
    </source>
</evidence>
<evidence type="ECO:0000256" key="7">
    <source>
        <dbReference type="ARBA" id="ARBA00022622"/>
    </source>
</evidence>
<protein>
    <recommendedName>
        <fullName evidence="18">CFEM domain-containing protein</fullName>
    </recommendedName>
</protein>
<dbReference type="PANTHER" id="PTHR37928:SF2">
    <property type="entry name" value="GPI ANCHORED CFEM DOMAIN PROTEIN (AFU_ORTHOLOGUE AFUA_6G10580)"/>
    <property type="match status" value="1"/>
</dbReference>